<organism evidence="4 5">
    <name type="scientific">Hermetia illucens</name>
    <name type="common">Black soldier fly</name>
    <dbReference type="NCBI Taxonomy" id="343691"/>
    <lineage>
        <taxon>Eukaryota</taxon>
        <taxon>Metazoa</taxon>
        <taxon>Ecdysozoa</taxon>
        <taxon>Arthropoda</taxon>
        <taxon>Hexapoda</taxon>
        <taxon>Insecta</taxon>
        <taxon>Pterygota</taxon>
        <taxon>Neoptera</taxon>
        <taxon>Endopterygota</taxon>
        <taxon>Diptera</taxon>
        <taxon>Brachycera</taxon>
        <taxon>Stratiomyomorpha</taxon>
        <taxon>Stratiomyidae</taxon>
        <taxon>Hermetiinae</taxon>
        <taxon>Hermetia</taxon>
    </lineage>
</organism>
<evidence type="ECO:0000259" key="3">
    <source>
        <dbReference type="Pfam" id="PF06401"/>
    </source>
</evidence>
<dbReference type="InterPro" id="IPR036744">
    <property type="entry name" value="RAP_sf"/>
</dbReference>
<sequence>MAKISVVLIIYLCIIHPCLGDKKPKNKYSAEANRKPEQFTTEKYDPELRELQRPFRMAKLNLVWSKAVHRLTEPKLKSLYMDLKIHDKEEIQWKQLSSQHKDKDGLKEAELRKKLIGIMSTYDLLEHFDDTQDPAKTKEYRRSHYTDTHLNKSMFKDKKLNRLWEKAEVAGFTPDELKALKEEFQHHQDKIDMYYNLLETVGETANDYHQNAIDEEELDRFNEIANMEESENEVDRGAGSKHHQFRENINKLRDHHHKIKDSYERLDRLTARGPNSRDFIEPKVQGLWRVALNSNFTPDELSSIKSELHHYESRLLKLRNLHAEHALHREKYKGSKDKDKSNRFEELEEHIHKQTKKVAKLHDTIEERIFKQHTEL</sequence>
<dbReference type="EMBL" id="LR899011">
    <property type="protein sequence ID" value="CAD7083826.1"/>
    <property type="molecule type" value="Genomic_DNA"/>
</dbReference>
<dbReference type="CDD" id="cd14808">
    <property type="entry name" value="RAP_D3"/>
    <property type="match status" value="1"/>
</dbReference>
<dbReference type="Gene3D" id="1.20.81.10">
    <property type="entry name" value="RAP domain"/>
    <property type="match status" value="3"/>
</dbReference>
<dbReference type="PANTHER" id="PTHR16560">
    <property type="entry name" value="ALPHA-2-MACROGLOBULIN RECEPTOR-ASSOCIATED PROTEIN"/>
    <property type="match status" value="1"/>
</dbReference>
<dbReference type="InParanoid" id="A0A7R8YSH4"/>
<keyword evidence="1" id="KW-0732">Signal</keyword>
<dbReference type="AlphaFoldDB" id="A0A7R8YSH4"/>
<dbReference type="Pfam" id="PF06400">
    <property type="entry name" value="Alpha-2-MRAP_N"/>
    <property type="match status" value="1"/>
</dbReference>
<reference evidence="4 5" key="1">
    <citation type="submission" date="2020-11" db="EMBL/GenBank/DDBJ databases">
        <authorList>
            <person name="Wallbank WR R."/>
            <person name="Pardo Diaz C."/>
            <person name="Kozak K."/>
            <person name="Martin S."/>
            <person name="Jiggins C."/>
            <person name="Moest M."/>
            <person name="Warren A I."/>
            <person name="Generalovic N T."/>
            <person name="Byers J.R.P. K."/>
            <person name="Montejo-Kovacevich G."/>
            <person name="Yen C E."/>
        </authorList>
    </citation>
    <scope>NUCLEOTIDE SEQUENCE [LARGE SCALE GENOMIC DNA]</scope>
</reference>
<dbReference type="OrthoDB" id="5817428at2759"/>
<dbReference type="GO" id="GO:0050750">
    <property type="term" value="F:low-density lipoprotein particle receptor binding"/>
    <property type="evidence" value="ECO:0007669"/>
    <property type="project" value="InterPro"/>
</dbReference>
<name>A0A7R8YSH4_HERIL</name>
<dbReference type="InterPro" id="IPR038003">
    <property type="entry name" value="A2-macroglobuin_RAP"/>
</dbReference>
<dbReference type="PANTHER" id="PTHR16560:SF2">
    <property type="entry name" value="ALPHA-2-MACROGLOBULIN RECEPTOR-ASSOCIATED PROTEIN"/>
    <property type="match status" value="1"/>
</dbReference>
<dbReference type="GO" id="GO:0048019">
    <property type="term" value="F:receptor antagonist activity"/>
    <property type="evidence" value="ECO:0007669"/>
    <property type="project" value="InterPro"/>
</dbReference>
<evidence type="ECO:0008006" key="6">
    <source>
        <dbReference type="Google" id="ProtNLM"/>
    </source>
</evidence>
<dbReference type="GO" id="GO:0005783">
    <property type="term" value="C:endoplasmic reticulum"/>
    <property type="evidence" value="ECO:0007669"/>
    <property type="project" value="InterPro"/>
</dbReference>
<dbReference type="FunCoup" id="A0A7R8YSH4">
    <property type="interactions" value="611"/>
</dbReference>
<feature type="domain" description="Alpha-2-macroglobulin RAP C-terminal" evidence="3">
    <location>
        <begin position="154"/>
        <end position="376"/>
    </location>
</feature>
<dbReference type="GO" id="GO:0048259">
    <property type="term" value="P:regulation of receptor-mediated endocytosis"/>
    <property type="evidence" value="ECO:0007669"/>
    <property type="project" value="TreeGrafter"/>
</dbReference>
<feature type="signal peptide" evidence="1">
    <location>
        <begin position="1"/>
        <end position="20"/>
    </location>
</feature>
<dbReference type="InterPro" id="IPR009066">
    <property type="entry name" value="MG_RAP_rcpt_1"/>
</dbReference>
<proteinExistence type="predicted"/>
<evidence type="ECO:0000313" key="5">
    <source>
        <dbReference type="Proteomes" id="UP000594454"/>
    </source>
</evidence>
<evidence type="ECO:0000259" key="2">
    <source>
        <dbReference type="Pfam" id="PF06400"/>
    </source>
</evidence>
<evidence type="ECO:0000256" key="1">
    <source>
        <dbReference type="SAM" id="SignalP"/>
    </source>
</evidence>
<dbReference type="Proteomes" id="UP000594454">
    <property type="component" value="Chromosome 3"/>
</dbReference>
<dbReference type="InterPro" id="IPR010483">
    <property type="entry name" value="Alpha_2_MRAP_C"/>
</dbReference>
<evidence type="ECO:0000313" key="4">
    <source>
        <dbReference type="EMBL" id="CAD7083826.1"/>
    </source>
</evidence>
<dbReference type="Pfam" id="PF06401">
    <property type="entry name" value="Alpha-2-MRAP_C"/>
    <property type="match status" value="1"/>
</dbReference>
<feature type="chain" id="PRO_5030549677" description="Alpha-2-macroglobulin receptor-associated protein" evidence="1">
    <location>
        <begin position="21"/>
        <end position="376"/>
    </location>
</feature>
<gene>
    <name evidence="4" type="ORF">HERILL_LOCUS6755</name>
</gene>
<dbReference type="CDD" id="cd14806">
    <property type="entry name" value="RAP_D1"/>
    <property type="match status" value="1"/>
</dbReference>
<protein>
    <recommendedName>
        <fullName evidence="6">Alpha-2-macroglobulin receptor-associated protein</fullName>
    </recommendedName>
</protein>
<accession>A0A7R8YSH4</accession>
<dbReference type="InterPro" id="IPR037999">
    <property type="entry name" value="RAP_D3"/>
</dbReference>
<dbReference type="GO" id="GO:0008201">
    <property type="term" value="F:heparin binding"/>
    <property type="evidence" value="ECO:0007669"/>
    <property type="project" value="InterPro"/>
</dbReference>
<dbReference type="OMA" id="QEFEHHQ"/>
<keyword evidence="5" id="KW-1185">Reference proteome</keyword>
<feature type="domain" description="Alpha-2-macroglobulin receptor-associated protein" evidence="2">
    <location>
        <begin position="15"/>
        <end position="134"/>
    </location>
</feature>
<dbReference type="SUPFAM" id="SSF47045">
    <property type="entry name" value="RAP domain-like"/>
    <property type="match status" value="3"/>
</dbReference>